<organism evidence="1 2">
    <name type="scientific">Streptomyces kaniharaensis</name>
    <dbReference type="NCBI Taxonomy" id="212423"/>
    <lineage>
        <taxon>Bacteria</taxon>
        <taxon>Bacillati</taxon>
        <taxon>Actinomycetota</taxon>
        <taxon>Actinomycetes</taxon>
        <taxon>Kitasatosporales</taxon>
        <taxon>Streptomycetaceae</taxon>
        <taxon>Streptomyces</taxon>
    </lineage>
</organism>
<name>A0A6N7L5W1_9ACTN</name>
<dbReference type="EMBL" id="WBOF01000004">
    <property type="protein sequence ID" value="MQS17443.1"/>
    <property type="molecule type" value="Genomic_DNA"/>
</dbReference>
<protein>
    <submittedName>
        <fullName evidence="1">Uncharacterized protein</fullName>
    </submittedName>
</protein>
<accession>A0A6N7L5W1</accession>
<gene>
    <name evidence="1" type="ORF">F7Q99_35990</name>
</gene>
<dbReference type="AlphaFoldDB" id="A0A6N7L5W1"/>
<evidence type="ECO:0000313" key="2">
    <source>
        <dbReference type="Proteomes" id="UP000450000"/>
    </source>
</evidence>
<evidence type="ECO:0000313" key="1">
    <source>
        <dbReference type="EMBL" id="MQS17443.1"/>
    </source>
</evidence>
<sequence>MTTHRPSDAALTGLMLDPHARHVPSWLYVQDSGPGLVTFVGSSRIPGTGDAHPLRYGSRRSHQLVVGEIIVRPHYAVGTDAVRGHGLGGLVTHGHDFRAFLERGEVLLDPYGRFPGVPTT</sequence>
<keyword evidence="2" id="KW-1185">Reference proteome</keyword>
<proteinExistence type="predicted"/>
<dbReference type="RefSeq" id="WP_153470287.1">
    <property type="nucleotide sequence ID" value="NZ_WBOF01000004.1"/>
</dbReference>
<dbReference type="OrthoDB" id="4189732at2"/>
<reference evidence="1 2" key="1">
    <citation type="submission" date="2019-09" db="EMBL/GenBank/DDBJ databases">
        <title>Genome Sequences of Streptomyces kaniharaensis ATCC 21070.</title>
        <authorList>
            <person name="Zhu W."/>
            <person name="De Crecy-Lagard V."/>
            <person name="Richards N.G."/>
        </authorList>
    </citation>
    <scope>NUCLEOTIDE SEQUENCE [LARGE SCALE GENOMIC DNA]</scope>
    <source>
        <strain evidence="1 2">SF-557</strain>
    </source>
</reference>
<comment type="caution">
    <text evidence="1">The sequence shown here is derived from an EMBL/GenBank/DDBJ whole genome shotgun (WGS) entry which is preliminary data.</text>
</comment>
<dbReference type="Proteomes" id="UP000450000">
    <property type="component" value="Unassembled WGS sequence"/>
</dbReference>